<gene>
    <name evidence="3" type="ORF">LSTR_LSTR002710</name>
</gene>
<dbReference type="OrthoDB" id="10629620at2759"/>
<feature type="chain" id="PRO_5019746898" evidence="2">
    <location>
        <begin position="19"/>
        <end position="370"/>
    </location>
</feature>
<feature type="compositionally biased region" description="Basic and acidic residues" evidence="1">
    <location>
        <begin position="272"/>
        <end position="282"/>
    </location>
</feature>
<accession>A0A482X6G0</accession>
<dbReference type="InParanoid" id="A0A482X6G0"/>
<evidence type="ECO:0000313" key="4">
    <source>
        <dbReference type="Proteomes" id="UP000291343"/>
    </source>
</evidence>
<feature type="region of interest" description="Disordered" evidence="1">
    <location>
        <begin position="263"/>
        <end position="327"/>
    </location>
</feature>
<feature type="region of interest" description="Disordered" evidence="1">
    <location>
        <begin position="133"/>
        <end position="154"/>
    </location>
</feature>
<evidence type="ECO:0000256" key="1">
    <source>
        <dbReference type="SAM" id="MobiDB-lite"/>
    </source>
</evidence>
<feature type="compositionally biased region" description="Low complexity" evidence="1">
    <location>
        <begin position="283"/>
        <end position="324"/>
    </location>
</feature>
<reference evidence="3 4" key="1">
    <citation type="journal article" date="2017" name="Gigascience">
        <title>Genome sequence of the small brown planthopper, Laodelphax striatellus.</title>
        <authorList>
            <person name="Zhu J."/>
            <person name="Jiang F."/>
            <person name="Wang X."/>
            <person name="Yang P."/>
            <person name="Bao Y."/>
            <person name="Zhao W."/>
            <person name="Wang W."/>
            <person name="Lu H."/>
            <person name="Wang Q."/>
            <person name="Cui N."/>
            <person name="Li J."/>
            <person name="Chen X."/>
            <person name="Luo L."/>
            <person name="Yu J."/>
            <person name="Kang L."/>
            <person name="Cui F."/>
        </authorList>
    </citation>
    <scope>NUCLEOTIDE SEQUENCE [LARGE SCALE GENOMIC DNA]</scope>
    <source>
        <strain evidence="3">Lst14</strain>
    </source>
</reference>
<keyword evidence="4" id="KW-1185">Reference proteome</keyword>
<proteinExistence type="predicted"/>
<dbReference type="Proteomes" id="UP000291343">
    <property type="component" value="Unassembled WGS sequence"/>
</dbReference>
<comment type="caution">
    <text evidence="3">The sequence shown here is derived from an EMBL/GenBank/DDBJ whole genome shotgun (WGS) entry which is preliminary data.</text>
</comment>
<evidence type="ECO:0000313" key="3">
    <source>
        <dbReference type="EMBL" id="RZF41078.1"/>
    </source>
</evidence>
<sequence length="370" mass="38762">MAMFVAAVFLFCLASAMSMPHPNKIVVPNEPSEINTIGKGDVGASWGGFSASAGLGGSTRGGGLHAEAVAPGYSAAAGLGGGAAGGAAGAGASAGAAGGHHGVVSGGAHAGEPQGGFFDNIFNANNQGRRVGGAPGATAPCDSARGAQRKRRLGGRRGCHGKNPYLCVEISEPASQRSTYDPKCNVWIVGRQISEHVFGQIGIRWILKEGVWTVETTICGNKDGHNSHVPRMLRTKIQLICLLFAVLAISKVNCMSMREEENEILDDDEKDDERKFKSEKEITPTPGSTDTTPDSTESSPDTADSGSDSTTTESSSESPHSTPAPKRDTFLRFIDDLFQVPLKMLKMFSNILSRSLEAFTSKPSPHSSDN</sequence>
<protein>
    <submittedName>
        <fullName evidence="3">Uncharacterized protein</fullName>
    </submittedName>
</protein>
<name>A0A482X6G0_LAOST</name>
<organism evidence="3 4">
    <name type="scientific">Laodelphax striatellus</name>
    <name type="common">Small brown planthopper</name>
    <name type="synonym">Delphax striatella</name>
    <dbReference type="NCBI Taxonomy" id="195883"/>
    <lineage>
        <taxon>Eukaryota</taxon>
        <taxon>Metazoa</taxon>
        <taxon>Ecdysozoa</taxon>
        <taxon>Arthropoda</taxon>
        <taxon>Hexapoda</taxon>
        <taxon>Insecta</taxon>
        <taxon>Pterygota</taxon>
        <taxon>Neoptera</taxon>
        <taxon>Paraneoptera</taxon>
        <taxon>Hemiptera</taxon>
        <taxon>Auchenorrhyncha</taxon>
        <taxon>Fulgoroidea</taxon>
        <taxon>Delphacidae</taxon>
        <taxon>Criomorphinae</taxon>
        <taxon>Laodelphax</taxon>
    </lineage>
</organism>
<dbReference type="AlphaFoldDB" id="A0A482X6G0"/>
<evidence type="ECO:0000256" key="2">
    <source>
        <dbReference type="SAM" id="SignalP"/>
    </source>
</evidence>
<feature type="signal peptide" evidence="2">
    <location>
        <begin position="1"/>
        <end position="18"/>
    </location>
</feature>
<dbReference type="EMBL" id="QKKF02017260">
    <property type="protein sequence ID" value="RZF41078.1"/>
    <property type="molecule type" value="Genomic_DNA"/>
</dbReference>
<keyword evidence="2" id="KW-0732">Signal</keyword>